<keyword evidence="11" id="KW-1185">Reference proteome</keyword>
<evidence type="ECO:0000256" key="2">
    <source>
        <dbReference type="ARBA" id="ARBA00022448"/>
    </source>
</evidence>
<dbReference type="RefSeq" id="WP_382392251.1">
    <property type="nucleotide sequence ID" value="NZ_JBHTCQ010000001.1"/>
</dbReference>
<evidence type="ECO:0000256" key="5">
    <source>
        <dbReference type="ARBA" id="ARBA00022989"/>
    </source>
</evidence>
<feature type="transmembrane region" description="Helical" evidence="8">
    <location>
        <begin position="373"/>
        <end position="395"/>
    </location>
</feature>
<dbReference type="Proteomes" id="UP001596455">
    <property type="component" value="Unassembled WGS sequence"/>
</dbReference>
<evidence type="ECO:0000259" key="9">
    <source>
        <dbReference type="PROSITE" id="PS50850"/>
    </source>
</evidence>
<feature type="transmembrane region" description="Helical" evidence="8">
    <location>
        <begin position="80"/>
        <end position="100"/>
    </location>
</feature>
<reference evidence="11" key="1">
    <citation type="journal article" date="2019" name="Int. J. Syst. Evol. Microbiol.">
        <title>The Global Catalogue of Microorganisms (GCM) 10K type strain sequencing project: providing services to taxonomists for standard genome sequencing and annotation.</title>
        <authorList>
            <consortium name="The Broad Institute Genomics Platform"/>
            <consortium name="The Broad Institute Genome Sequencing Center for Infectious Disease"/>
            <person name="Wu L."/>
            <person name="Ma J."/>
        </authorList>
    </citation>
    <scope>NUCLEOTIDE SEQUENCE [LARGE SCALE GENOMIC DNA]</scope>
    <source>
        <strain evidence="11">JCM 1490</strain>
    </source>
</reference>
<dbReference type="InterPro" id="IPR020846">
    <property type="entry name" value="MFS_dom"/>
</dbReference>
<evidence type="ECO:0000256" key="1">
    <source>
        <dbReference type="ARBA" id="ARBA00004651"/>
    </source>
</evidence>
<name>A0ABW2Q7R2_9MICO</name>
<feature type="domain" description="Major facilitator superfamily (MFS) profile" evidence="9">
    <location>
        <begin position="1"/>
        <end position="399"/>
    </location>
</feature>
<accession>A0ABW2Q7R2</accession>
<keyword evidence="4 8" id="KW-0812">Transmembrane</keyword>
<proteinExistence type="predicted"/>
<keyword evidence="5 8" id="KW-1133">Transmembrane helix</keyword>
<dbReference type="InterPro" id="IPR010290">
    <property type="entry name" value="TM_effector"/>
</dbReference>
<feature type="transmembrane region" description="Helical" evidence="8">
    <location>
        <begin position="173"/>
        <end position="192"/>
    </location>
</feature>
<organism evidence="10 11">
    <name type="scientific">Georgenia alba</name>
    <dbReference type="NCBI Taxonomy" id="2233858"/>
    <lineage>
        <taxon>Bacteria</taxon>
        <taxon>Bacillati</taxon>
        <taxon>Actinomycetota</taxon>
        <taxon>Actinomycetes</taxon>
        <taxon>Micrococcales</taxon>
        <taxon>Bogoriellaceae</taxon>
        <taxon>Georgenia</taxon>
    </lineage>
</organism>
<dbReference type="PANTHER" id="PTHR23513:SF11">
    <property type="entry name" value="STAPHYLOFERRIN A TRANSPORTER"/>
    <property type="match status" value="1"/>
</dbReference>
<feature type="transmembrane region" description="Helical" evidence="8">
    <location>
        <begin position="285"/>
        <end position="304"/>
    </location>
</feature>
<protein>
    <submittedName>
        <fullName evidence="10">MFS transporter</fullName>
    </submittedName>
</protein>
<feature type="transmembrane region" description="Helical" evidence="8">
    <location>
        <begin position="259"/>
        <end position="278"/>
    </location>
</feature>
<keyword evidence="6 8" id="KW-0472">Membrane</keyword>
<feature type="transmembrane region" description="Helical" evidence="8">
    <location>
        <begin position="223"/>
        <end position="247"/>
    </location>
</feature>
<feature type="transmembrane region" description="Helical" evidence="8">
    <location>
        <begin position="310"/>
        <end position="333"/>
    </location>
</feature>
<evidence type="ECO:0000256" key="8">
    <source>
        <dbReference type="SAM" id="Phobius"/>
    </source>
</evidence>
<evidence type="ECO:0000256" key="3">
    <source>
        <dbReference type="ARBA" id="ARBA00022475"/>
    </source>
</evidence>
<evidence type="ECO:0000256" key="6">
    <source>
        <dbReference type="ARBA" id="ARBA00023136"/>
    </source>
</evidence>
<feature type="transmembrane region" description="Helical" evidence="8">
    <location>
        <begin position="49"/>
        <end position="68"/>
    </location>
</feature>
<gene>
    <name evidence="10" type="ORF">ACFQQL_05985</name>
</gene>
<evidence type="ECO:0000256" key="4">
    <source>
        <dbReference type="ARBA" id="ARBA00022692"/>
    </source>
</evidence>
<feature type="transmembrane region" description="Helical" evidence="8">
    <location>
        <begin position="345"/>
        <end position="367"/>
    </location>
</feature>
<dbReference type="Gene3D" id="1.20.1250.20">
    <property type="entry name" value="MFS general substrate transporter like domains"/>
    <property type="match status" value="1"/>
</dbReference>
<sequence length="450" mass="48413">MSRTFYSLRYFNYRLWFVGALVANIGTWMQRVAQDWLVLTQLTDDSGFAVGVVTGLQFLPILLLSPYAGLLADRLPRRKLLVFTQGGMGILAAGLGALVLSDRAELWHVYVFALLLGVFSALDAPVRQTFVAELVPTKDMPNAVGLNSTSFNAARLVGPGLAGLLMAAVGPGWVFIINAVTFAATIAALMLMRSSELQAMPHTSRGRGQVRAGVAYVRRRSDIVVILVVVGVVGAFGLNFQMTSAVMAREAFGLGAGEYGVLGSILAVGSLAGALMAARRREPRVRIVVAAALAFGAAMILQSVMPVYELYALLCIPVGFFSLTMLTAANTTVQMSTEPAMRGRVMALYMMVVMGTTPIGAPIIGWIAEAFSARWAVAAGGLASVVIAVIAAVWVKRTWHIEVRYSLRHRPHVTVTGPRERSAREAERTARERVRDELAADDARQVSETA</sequence>
<evidence type="ECO:0000313" key="11">
    <source>
        <dbReference type="Proteomes" id="UP001596455"/>
    </source>
</evidence>
<dbReference type="Pfam" id="PF05977">
    <property type="entry name" value="MFS_3"/>
    <property type="match status" value="1"/>
</dbReference>
<dbReference type="PROSITE" id="PS50850">
    <property type="entry name" value="MFS"/>
    <property type="match status" value="1"/>
</dbReference>
<dbReference type="PANTHER" id="PTHR23513">
    <property type="entry name" value="INTEGRAL MEMBRANE EFFLUX PROTEIN-RELATED"/>
    <property type="match status" value="1"/>
</dbReference>
<evidence type="ECO:0000313" key="10">
    <source>
        <dbReference type="EMBL" id="MFC7404652.1"/>
    </source>
</evidence>
<dbReference type="CDD" id="cd06173">
    <property type="entry name" value="MFS_MefA_like"/>
    <property type="match status" value="1"/>
</dbReference>
<comment type="caution">
    <text evidence="10">The sequence shown here is derived from an EMBL/GenBank/DDBJ whole genome shotgun (WGS) entry which is preliminary data.</text>
</comment>
<comment type="subcellular location">
    <subcellularLocation>
        <location evidence="1">Cell membrane</location>
        <topology evidence="1">Multi-pass membrane protein</topology>
    </subcellularLocation>
</comment>
<dbReference type="SUPFAM" id="SSF103473">
    <property type="entry name" value="MFS general substrate transporter"/>
    <property type="match status" value="1"/>
</dbReference>
<keyword evidence="3" id="KW-1003">Cell membrane</keyword>
<feature type="compositionally biased region" description="Basic and acidic residues" evidence="7">
    <location>
        <begin position="418"/>
        <end position="450"/>
    </location>
</feature>
<evidence type="ECO:0000256" key="7">
    <source>
        <dbReference type="SAM" id="MobiDB-lite"/>
    </source>
</evidence>
<dbReference type="EMBL" id="JBHTCQ010000001">
    <property type="protein sequence ID" value="MFC7404652.1"/>
    <property type="molecule type" value="Genomic_DNA"/>
</dbReference>
<feature type="region of interest" description="Disordered" evidence="7">
    <location>
        <begin position="414"/>
        <end position="450"/>
    </location>
</feature>
<dbReference type="InterPro" id="IPR036259">
    <property type="entry name" value="MFS_trans_sf"/>
</dbReference>
<keyword evidence="2" id="KW-0813">Transport</keyword>
<feature type="transmembrane region" description="Helical" evidence="8">
    <location>
        <begin position="12"/>
        <end position="29"/>
    </location>
</feature>